<comment type="caution">
    <text evidence="15">Lacks conserved residue(s) required for the propagation of feature annotation.</text>
</comment>
<keyword evidence="11" id="KW-0206">Cytoskeleton</keyword>
<dbReference type="InterPro" id="IPR000253">
    <property type="entry name" value="FHA_dom"/>
</dbReference>
<feature type="coiled-coil region" evidence="16">
    <location>
        <begin position="474"/>
        <end position="616"/>
    </location>
</feature>
<comment type="similarity">
    <text evidence="15">Belongs to the TRAFAC class myosin-kinesin ATPase superfamily. Kinesin family.</text>
</comment>
<organism evidence="18 19">
    <name type="scientific">Pycnonotus jocosus</name>
    <name type="common">Red-whiskered bulbul</name>
    <name type="synonym">Lanius jocosus</name>
    <dbReference type="NCBI Taxonomy" id="182897"/>
    <lineage>
        <taxon>Eukaryota</taxon>
        <taxon>Metazoa</taxon>
        <taxon>Chordata</taxon>
        <taxon>Craniata</taxon>
        <taxon>Vertebrata</taxon>
        <taxon>Euteleostomi</taxon>
        <taxon>Archelosauria</taxon>
        <taxon>Archosauria</taxon>
        <taxon>Dinosauria</taxon>
        <taxon>Saurischia</taxon>
        <taxon>Theropoda</taxon>
        <taxon>Coelurosauria</taxon>
        <taxon>Aves</taxon>
        <taxon>Neognathae</taxon>
        <taxon>Neoaves</taxon>
        <taxon>Telluraves</taxon>
        <taxon>Australaves</taxon>
        <taxon>Passeriformes</taxon>
        <taxon>Sylvioidea</taxon>
        <taxon>Pycnonotidae</taxon>
        <taxon>Pycnonotus</taxon>
    </lineage>
</organism>
<keyword evidence="6" id="KW-0493">Microtubule</keyword>
<comment type="subunit">
    <text evidence="13">Directly interacts with PRC1 within a complex also containing KIF4A, KIF20A and KIF23; targets to the central spindle. Directly interacts with CIT depending on the activation state of the kinase (stronger interaction with the kinase-dead form); targets to the midbody. Interacts with ARRB2; the interaction is detected in the nucleus upon OR1D2 stimulation. Interacts with AKT1; the interaction is detected in the plasma membrane upon INS stimulation and promotes AKT1 phosphorylation. Interacts with SVIL; at midbody during cytokinesis. Interacts with RADIL (via PDZ domain); recruits RADIL to the microtubule network restricting RADIL from interaction with activated RAP1A.</text>
</comment>
<keyword evidence="5" id="KW-0597">Phosphoprotein</keyword>
<evidence type="ECO:0000256" key="15">
    <source>
        <dbReference type="PROSITE-ProRule" id="PRU00283"/>
    </source>
</evidence>
<feature type="non-terminal residue" evidence="18">
    <location>
        <position position="1162"/>
    </location>
</feature>
<dbReference type="PRINTS" id="PR00380">
    <property type="entry name" value="KINESINHEAVY"/>
</dbReference>
<dbReference type="GO" id="GO:0008017">
    <property type="term" value="F:microtubule binding"/>
    <property type="evidence" value="ECO:0007669"/>
    <property type="project" value="InterPro"/>
</dbReference>
<evidence type="ECO:0000256" key="1">
    <source>
        <dbReference type="ARBA" id="ARBA00004123"/>
    </source>
</evidence>
<comment type="subcellular location">
    <subcellularLocation>
        <location evidence="2">Cytoplasm</location>
        <location evidence="2">Cytoskeleton</location>
        <location evidence="2">Spindle</location>
    </subcellularLocation>
    <subcellularLocation>
        <location evidence="3">Midbody</location>
    </subcellularLocation>
    <subcellularLocation>
        <location evidence="1">Nucleus</location>
    </subcellularLocation>
</comment>
<dbReference type="Pfam" id="PF00225">
    <property type="entry name" value="Kinesin"/>
    <property type="match status" value="1"/>
</dbReference>
<evidence type="ECO:0000256" key="7">
    <source>
        <dbReference type="ARBA" id="ARBA00022741"/>
    </source>
</evidence>
<dbReference type="AlphaFoldDB" id="A0A7L2PHJ8"/>
<keyword evidence="8" id="KW-0067">ATP-binding</keyword>
<gene>
    <name evidence="18" type="primary">Kif14</name>
    <name evidence="18" type="ORF">PYCJOC_R14247</name>
</gene>
<dbReference type="GO" id="GO:0003777">
    <property type="term" value="F:microtubule motor activity"/>
    <property type="evidence" value="ECO:0007669"/>
    <property type="project" value="InterPro"/>
</dbReference>
<name>A0A7L2PHJ8_PYCJO</name>
<feature type="non-terminal residue" evidence="18">
    <location>
        <position position="1"/>
    </location>
</feature>
<evidence type="ECO:0000256" key="8">
    <source>
        <dbReference type="ARBA" id="ARBA00022840"/>
    </source>
</evidence>
<evidence type="ECO:0000256" key="11">
    <source>
        <dbReference type="ARBA" id="ARBA00023212"/>
    </source>
</evidence>
<dbReference type="GO" id="GO:0007018">
    <property type="term" value="P:microtubule-based movement"/>
    <property type="evidence" value="ECO:0007669"/>
    <property type="project" value="InterPro"/>
</dbReference>
<feature type="domain" description="Kinesin motor" evidence="17">
    <location>
        <begin position="1"/>
        <end position="246"/>
    </location>
</feature>
<proteinExistence type="inferred from homology"/>
<dbReference type="Gene3D" id="3.40.850.10">
    <property type="entry name" value="Kinesin motor domain"/>
    <property type="match status" value="1"/>
</dbReference>
<evidence type="ECO:0000313" key="18">
    <source>
        <dbReference type="EMBL" id="NXR83939.1"/>
    </source>
</evidence>
<dbReference type="InterPro" id="IPR008984">
    <property type="entry name" value="SMAD_FHA_dom_sf"/>
</dbReference>
<dbReference type="Pfam" id="PF23313">
    <property type="entry name" value="4HB_KIF14"/>
    <property type="match status" value="1"/>
</dbReference>
<sequence>MMGFDEERGIIPRLCEDLFNQIAQMDKEQVLYHLEMSFFEVYNEKIHDLLVFKAENGQKKQQLRVREHPVLGPYVEGLTVNVVRSYSDIQSWLELGNKQRATAATVMNDKSSRSHSVFTLVMTQTKVEIVNEEQCDRRLTSHINLIDLAGSECCTKAQTTGERLKEGVSINKSLLTLGRVISALSKQSQNGKKTFIPYRESVLTWLLKESLGGNSQTTMIATVSPAASSTEETLSTLRYAKQACSIINMAKVNEDVNVKLIRELKAEIEKLKAAQKSALNTDREKYRRYLQEITSLRVELHQQERSMAEMQRAWKEKLEQAEKRKLEDIKELQKAGIAFKMDNHLPNLVNLNEDPQLSEVLLYMIKEGETTVGRCKPNSKHDIQLSGVLIADDHCVIKNAFGKVSIIPLREAKTYVNGKCILDPTILHHGDRVILGGDHYFRFNHPAEVQKVKTPSCGTSCLHDGPKDFEFAKNELLVAQRTQLESEIEEARLKAKEEMMQSVQIAKEMVQLELTSQKEAYESKIKSLEAEVREESRKKQIQELNNQKATTKIQELEKAKKSLELELHFNKKRLEMETLATKQALEDHTIRHAKIVEALEAEKQKIAEEIHTLQKNHGSGNKAGMTPLNWKSLKLSVMIKEANTISNALGKNTVFCRHDKIDDKTGRVSSIQVQVRNIKLGITTFWSLEKFECKLAAMKELYESNDRNKAVVDVFYDPADEWEPDLSDSSNSLLSRRRSRSFMKNKRISGCLSEINLQSIQNKQTSYLSGSLNKSSICSSTSELFLPGICKESISSALDLLEQTHEGGKSIADSLLTNLFMIFSGASAISKAYEQQDEECQENFFSLDRAAQSYSIRIVSAFDQTVVISKLWLNNVQKCPGSRKVDEEMRQEIKNLGGYLQLLLQGCSSDISSMVTEAWSKVNQTVKQTMKYIGHLAVVTTADISFPEENNLPASSLQEFLLAIYDGVGSGLECLIDAVQEKARTAQKELVKQCPKNEIQNRIKDNVVAIARFLENNMSYCRKKETDYQLPEEDSLYGEIKKSTKIAVKYLELEQCLTEICQVVSSMLQGLYRNTSPLRSFAENISVLAGYFNNYFSLFALSSANNPTQKMHMPFVNLDELDSLVDSLIMNFELEQGQPSLQSQIICNETTETRGGQVETGQ</sequence>
<dbReference type="SMART" id="SM00240">
    <property type="entry name" value="FHA"/>
    <property type="match status" value="1"/>
</dbReference>
<dbReference type="SMART" id="SM00129">
    <property type="entry name" value="KISc"/>
    <property type="match status" value="1"/>
</dbReference>
<dbReference type="PROSITE" id="PS00411">
    <property type="entry name" value="KINESIN_MOTOR_1"/>
    <property type="match status" value="1"/>
</dbReference>
<comment type="caution">
    <text evidence="18">The sequence shown here is derived from an EMBL/GenBank/DDBJ whole genome shotgun (WGS) entry which is preliminary data.</text>
</comment>
<reference evidence="18 19" key="1">
    <citation type="submission" date="2019-09" db="EMBL/GenBank/DDBJ databases">
        <title>Bird 10,000 Genomes (B10K) Project - Family phase.</title>
        <authorList>
            <person name="Zhang G."/>
        </authorList>
    </citation>
    <scope>NUCLEOTIDE SEQUENCE [LARGE SCALE GENOMIC DNA]</scope>
    <source>
        <strain evidence="18">B10K-DU-002-42</strain>
        <tissue evidence="18">Muscle</tissue>
    </source>
</reference>
<dbReference type="Pfam" id="PF00498">
    <property type="entry name" value="FHA"/>
    <property type="match status" value="1"/>
</dbReference>
<dbReference type="FunFam" id="2.60.200.20:FF:000020">
    <property type="entry name" value="Kinesin family member 14"/>
    <property type="match status" value="1"/>
</dbReference>
<dbReference type="CDD" id="cd22707">
    <property type="entry name" value="FHA_KIF14"/>
    <property type="match status" value="1"/>
</dbReference>
<evidence type="ECO:0000256" key="2">
    <source>
        <dbReference type="ARBA" id="ARBA00004186"/>
    </source>
</evidence>
<dbReference type="InterPro" id="IPR036961">
    <property type="entry name" value="Kinesin_motor_dom_sf"/>
</dbReference>
<dbReference type="Pfam" id="PF16183">
    <property type="entry name" value="Kinesin_assoc"/>
    <property type="match status" value="1"/>
</dbReference>
<evidence type="ECO:0000256" key="12">
    <source>
        <dbReference type="ARBA" id="ARBA00023242"/>
    </source>
</evidence>
<dbReference type="GO" id="GO:0030496">
    <property type="term" value="C:midbody"/>
    <property type="evidence" value="ECO:0007669"/>
    <property type="project" value="UniProtKB-SubCell"/>
</dbReference>
<keyword evidence="10" id="KW-0505">Motor protein</keyword>
<evidence type="ECO:0000256" key="4">
    <source>
        <dbReference type="ARBA" id="ARBA00022490"/>
    </source>
</evidence>
<evidence type="ECO:0000256" key="3">
    <source>
        <dbReference type="ARBA" id="ARBA00004214"/>
    </source>
</evidence>
<dbReference type="OrthoDB" id="3176171at2759"/>
<evidence type="ECO:0000313" key="19">
    <source>
        <dbReference type="Proteomes" id="UP000535705"/>
    </source>
</evidence>
<evidence type="ECO:0000256" key="6">
    <source>
        <dbReference type="ARBA" id="ARBA00022701"/>
    </source>
</evidence>
<dbReference type="InterPro" id="IPR056523">
    <property type="entry name" value="4HB_KIF14"/>
</dbReference>
<dbReference type="InterPro" id="IPR001752">
    <property type="entry name" value="Kinesin_motor_dom"/>
</dbReference>
<dbReference type="GO" id="GO:0005634">
    <property type="term" value="C:nucleus"/>
    <property type="evidence" value="ECO:0007669"/>
    <property type="project" value="UniProtKB-SubCell"/>
</dbReference>
<accession>A0A7L2PHJ8</accession>
<keyword evidence="19" id="KW-1185">Reference proteome</keyword>
<evidence type="ECO:0000256" key="10">
    <source>
        <dbReference type="ARBA" id="ARBA00023175"/>
    </source>
</evidence>
<dbReference type="InterPro" id="IPR019821">
    <property type="entry name" value="Kinesin_motor_CS"/>
</dbReference>
<dbReference type="SUPFAM" id="SSF49879">
    <property type="entry name" value="SMAD/FHA domain"/>
    <property type="match status" value="1"/>
</dbReference>
<keyword evidence="7" id="KW-0547">Nucleotide-binding</keyword>
<dbReference type="PANTHER" id="PTHR47117">
    <property type="entry name" value="STAR-RELATED LIPID TRANSFER PROTEIN 9"/>
    <property type="match status" value="1"/>
</dbReference>
<dbReference type="Proteomes" id="UP000535705">
    <property type="component" value="Unassembled WGS sequence"/>
</dbReference>
<dbReference type="InterPro" id="IPR032405">
    <property type="entry name" value="Kinesin_assoc"/>
</dbReference>
<protein>
    <recommendedName>
        <fullName evidence="14">Kinesin-like protein KIF14</fullName>
    </recommendedName>
</protein>
<evidence type="ECO:0000256" key="13">
    <source>
        <dbReference type="ARBA" id="ARBA00064520"/>
    </source>
</evidence>
<keyword evidence="9 16" id="KW-0175">Coiled coil</keyword>
<dbReference type="GO" id="GO:0005874">
    <property type="term" value="C:microtubule"/>
    <property type="evidence" value="ECO:0007669"/>
    <property type="project" value="UniProtKB-KW"/>
</dbReference>
<feature type="coiled-coil region" evidence="16">
    <location>
        <begin position="257"/>
        <end position="335"/>
    </location>
</feature>
<dbReference type="PROSITE" id="PS50067">
    <property type="entry name" value="KINESIN_MOTOR_2"/>
    <property type="match status" value="1"/>
</dbReference>
<dbReference type="EMBL" id="VWYP01033483">
    <property type="protein sequence ID" value="NXR83939.1"/>
    <property type="molecule type" value="Genomic_DNA"/>
</dbReference>
<keyword evidence="4" id="KW-0963">Cytoplasm</keyword>
<evidence type="ECO:0000256" key="5">
    <source>
        <dbReference type="ARBA" id="ARBA00022553"/>
    </source>
</evidence>
<dbReference type="PANTHER" id="PTHR47117:SF7">
    <property type="entry name" value="KINESIN-LIKE PROTEIN KIF14"/>
    <property type="match status" value="1"/>
</dbReference>
<dbReference type="FunFam" id="3.40.850.10:FF:000042">
    <property type="entry name" value="Kinesin family member 14"/>
    <property type="match status" value="1"/>
</dbReference>
<dbReference type="InterPro" id="IPR027417">
    <property type="entry name" value="P-loop_NTPase"/>
</dbReference>
<dbReference type="GO" id="GO:0005819">
    <property type="term" value="C:spindle"/>
    <property type="evidence" value="ECO:0007669"/>
    <property type="project" value="UniProtKB-SubCell"/>
</dbReference>
<evidence type="ECO:0000259" key="17">
    <source>
        <dbReference type="PROSITE" id="PS50067"/>
    </source>
</evidence>
<dbReference type="GO" id="GO:0043066">
    <property type="term" value="P:negative regulation of apoptotic process"/>
    <property type="evidence" value="ECO:0007669"/>
    <property type="project" value="UniProtKB-ARBA"/>
</dbReference>
<evidence type="ECO:0000256" key="16">
    <source>
        <dbReference type="SAM" id="Coils"/>
    </source>
</evidence>
<keyword evidence="12" id="KW-0539">Nucleus</keyword>
<dbReference type="GO" id="GO:0005524">
    <property type="term" value="F:ATP binding"/>
    <property type="evidence" value="ECO:0007669"/>
    <property type="project" value="UniProtKB-KW"/>
</dbReference>
<evidence type="ECO:0000256" key="14">
    <source>
        <dbReference type="ARBA" id="ARBA00073220"/>
    </source>
</evidence>
<dbReference type="SUPFAM" id="SSF52540">
    <property type="entry name" value="P-loop containing nucleoside triphosphate hydrolases"/>
    <property type="match status" value="1"/>
</dbReference>
<dbReference type="Gene3D" id="2.60.200.20">
    <property type="match status" value="1"/>
</dbReference>
<evidence type="ECO:0000256" key="9">
    <source>
        <dbReference type="ARBA" id="ARBA00023054"/>
    </source>
</evidence>